<reference evidence="6 7" key="1">
    <citation type="journal article" date="2010" name="Proc. Natl. Acad. Sci. U.S.A.">
        <title>Enigmatic, ultrasmall, uncultivated Archaea.</title>
        <authorList>
            <person name="Baker B.J."/>
            <person name="Comolli L.R."/>
            <person name="Dick G.J."/>
            <person name="Hauser L.J."/>
            <person name="Hyatt D."/>
            <person name="Dill B.D."/>
            <person name="Land M.L."/>
            <person name="Verberkmoes N.C."/>
            <person name="Hettich R.L."/>
            <person name="Banfield J.F."/>
        </authorList>
    </citation>
    <scope>NUCLEOTIDE SEQUENCE [LARGE SCALE GENOMIC DNA]</scope>
</reference>
<keyword evidence="4" id="KW-0687">Ribonucleoprotein</keyword>
<evidence type="ECO:0000256" key="2">
    <source>
        <dbReference type="ARBA" id="ARBA00022884"/>
    </source>
</evidence>
<dbReference type="SUPFAM" id="SSF57829">
    <property type="entry name" value="Zn-binding ribosomal proteins"/>
    <property type="match status" value="1"/>
</dbReference>
<name>D2EEZ7_PARA4</name>
<keyword evidence="3 6" id="KW-0689">Ribosomal protein</keyword>
<gene>
    <name evidence="6" type="ORF">BJBARM4_0302</name>
</gene>
<keyword evidence="2" id="KW-0694">RNA-binding</keyword>
<dbReference type="GO" id="GO:1990904">
    <property type="term" value="C:ribonucleoprotein complex"/>
    <property type="evidence" value="ECO:0007669"/>
    <property type="project" value="UniProtKB-KW"/>
</dbReference>
<dbReference type="GO" id="GO:0003735">
    <property type="term" value="F:structural constituent of ribosome"/>
    <property type="evidence" value="ECO:0007669"/>
    <property type="project" value="InterPro"/>
</dbReference>
<dbReference type="GO" id="GO:0005840">
    <property type="term" value="C:ribosome"/>
    <property type="evidence" value="ECO:0007669"/>
    <property type="project" value="UniProtKB-KW"/>
</dbReference>
<dbReference type="PANTHER" id="PTHR48129">
    <property type="entry name" value="60S RIBOSOMAL PROTEIN L37A"/>
    <property type="match status" value="1"/>
</dbReference>
<evidence type="ECO:0000313" key="7">
    <source>
        <dbReference type="Proteomes" id="UP000009375"/>
    </source>
</evidence>
<dbReference type="Gene3D" id="2.20.25.30">
    <property type="match status" value="1"/>
</dbReference>
<evidence type="ECO:0000256" key="1">
    <source>
        <dbReference type="ARBA" id="ARBA00008672"/>
    </source>
</evidence>
<dbReference type="EMBL" id="GG730042">
    <property type="protein sequence ID" value="EEZ93103.1"/>
    <property type="molecule type" value="Genomic_DNA"/>
</dbReference>
<protein>
    <recommendedName>
        <fullName evidence="5">50S ribosomal protein L37Ae</fullName>
    </recommendedName>
</protein>
<evidence type="ECO:0000256" key="4">
    <source>
        <dbReference type="ARBA" id="ARBA00023274"/>
    </source>
</evidence>
<organism evidence="6 7">
    <name type="scientific">Candidatus Parvarchaeum acidiphilum ARMAN-4</name>
    <dbReference type="NCBI Taxonomy" id="662760"/>
    <lineage>
        <taxon>Archaea</taxon>
        <taxon>Candidatus Parvarchaeota</taxon>
        <taxon>Candidatus Parvarchaeum</taxon>
    </lineage>
</organism>
<dbReference type="Pfam" id="PF01780">
    <property type="entry name" value="Ribosomal_L37ae"/>
    <property type="match status" value="1"/>
</dbReference>
<comment type="similarity">
    <text evidence="1">Belongs to the eukaryotic ribosomal protein eL43 family.</text>
</comment>
<evidence type="ECO:0000256" key="5">
    <source>
        <dbReference type="ARBA" id="ARBA00035383"/>
    </source>
</evidence>
<dbReference type="InterPro" id="IPR011332">
    <property type="entry name" value="Ribosomal_zn-bd"/>
</dbReference>
<dbReference type="InterPro" id="IPR002674">
    <property type="entry name" value="Ribosomal_eL43"/>
</dbReference>
<dbReference type="GO" id="GO:0003723">
    <property type="term" value="F:RNA binding"/>
    <property type="evidence" value="ECO:0007669"/>
    <property type="project" value="UniProtKB-KW"/>
</dbReference>
<accession>D2EEZ7</accession>
<dbReference type="PANTHER" id="PTHR48129:SF1">
    <property type="entry name" value="LARGE RIBOSOMAL SUBUNIT PROTEIN EL43"/>
    <property type="match status" value="1"/>
</dbReference>
<dbReference type="InterPro" id="IPR050522">
    <property type="entry name" value="Ribosomal_protein_eL43"/>
</dbReference>
<sequence length="64" mass="7281">MRTAKYGVGVRKRIDAIKQLRSEKYPCPRCKKLSIRRKSAGIWKCKHCGLVIADNAYSLSSKVI</sequence>
<dbReference type="GO" id="GO:0006412">
    <property type="term" value="P:translation"/>
    <property type="evidence" value="ECO:0007669"/>
    <property type="project" value="InterPro"/>
</dbReference>
<proteinExistence type="inferred from homology"/>
<dbReference type="InterPro" id="IPR011331">
    <property type="entry name" value="Ribosomal_eL37/eL43"/>
</dbReference>
<dbReference type="AlphaFoldDB" id="D2EEZ7"/>
<evidence type="ECO:0000313" key="6">
    <source>
        <dbReference type="EMBL" id="EEZ93103.1"/>
    </source>
</evidence>
<evidence type="ECO:0000256" key="3">
    <source>
        <dbReference type="ARBA" id="ARBA00022980"/>
    </source>
</evidence>
<dbReference type="Proteomes" id="UP000009375">
    <property type="component" value="Unassembled WGS sequence"/>
</dbReference>